<feature type="transmembrane region" description="Helical" evidence="5">
    <location>
        <begin position="102"/>
        <end position="123"/>
    </location>
</feature>
<dbReference type="PROSITE" id="PS50850">
    <property type="entry name" value="MFS"/>
    <property type="match status" value="1"/>
</dbReference>
<feature type="transmembrane region" description="Helical" evidence="5">
    <location>
        <begin position="12"/>
        <end position="31"/>
    </location>
</feature>
<protein>
    <submittedName>
        <fullName evidence="7">MFS transporter</fullName>
    </submittedName>
</protein>
<keyword evidence="3 5" id="KW-1133">Transmembrane helix</keyword>
<keyword evidence="4 5" id="KW-0472">Membrane</keyword>
<comment type="subcellular location">
    <subcellularLocation>
        <location evidence="1">Cell membrane</location>
        <topology evidence="1">Multi-pass membrane protein</topology>
    </subcellularLocation>
</comment>
<dbReference type="PANTHER" id="PTHR23514:SF13">
    <property type="entry name" value="INNER MEMBRANE PROTEIN YBJJ"/>
    <property type="match status" value="1"/>
</dbReference>
<keyword evidence="8" id="KW-1185">Reference proteome</keyword>
<evidence type="ECO:0000256" key="4">
    <source>
        <dbReference type="ARBA" id="ARBA00023136"/>
    </source>
</evidence>
<feature type="transmembrane region" description="Helical" evidence="5">
    <location>
        <begin position="298"/>
        <end position="325"/>
    </location>
</feature>
<dbReference type="InterPro" id="IPR051788">
    <property type="entry name" value="MFS_Transporter"/>
</dbReference>
<feature type="domain" description="Major facilitator superfamily (MFS) profile" evidence="6">
    <location>
        <begin position="208"/>
        <end position="399"/>
    </location>
</feature>
<comment type="caution">
    <text evidence="7">The sequence shown here is derived from an EMBL/GenBank/DDBJ whole genome shotgun (WGS) entry which is preliminary data.</text>
</comment>
<evidence type="ECO:0000259" key="6">
    <source>
        <dbReference type="PROSITE" id="PS50850"/>
    </source>
</evidence>
<feature type="transmembrane region" description="Helical" evidence="5">
    <location>
        <begin position="241"/>
        <end position="262"/>
    </location>
</feature>
<feature type="transmembrane region" description="Helical" evidence="5">
    <location>
        <begin position="43"/>
        <end position="61"/>
    </location>
</feature>
<evidence type="ECO:0000256" key="1">
    <source>
        <dbReference type="ARBA" id="ARBA00004651"/>
    </source>
</evidence>
<dbReference type="RefSeq" id="WP_289445461.1">
    <property type="nucleotide sequence ID" value="NZ_JAUCGR010000001.1"/>
</dbReference>
<evidence type="ECO:0000256" key="3">
    <source>
        <dbReference type="ARBA" id="ARBA00022989"/>
    </source>
</evidence>
<feature type="transmembrane region" description="Helical" evidence="5">
    <location>
        <begin position="135"/>
        <end position="152"/>
    </location>
</feature>
<dbReference type="InterPro" id="IPR020846">
    <property type="entry name" value="MFS_dom"/>
</dbReference>
<feature type="transmembrane region" description="Helical" evidence="5">
    <location>
        <begin position="73"/>
        <end position="96"/>
    </location>
</feature>
<sequence length="399" mass="40453">MTPDARARVATSGAFAAQGFGLMLLLTNLGSVQDRYGVDDDTISYAILGVLLAAALGTGIADRIARSSGGSRVALAAGLALIGVFIPLIAVAPSFVTAVAAFALYGVALGMVDAASNMQAVAVQRAYGRPLLSSFYAAWSVGGIAAALLSALDGDRLAVEPVTLLFLAAIPVAFVAAFLVLRHGRRSHDVAPVSAEDKPGKHVPWAAVGVLAIAVVAYFAIDNGTQSWSTTYLEKTLDASSSVAPLGAAAYLATTLASRLVGDAWVRRWGRVRVVRTASLIGAAGFVLVVAAPAPFVAILGFAVAGAGLGLVAPLCFATVGVLAPDHADAVVARLNVFNYVGTLLGAVLLPLIGTATSYRVAFALPLVLALLVAVIAGGFAGRPGVSRDVSAPRTEVPA</sequence>
<accession>A0ABT7S4C3</accession>
<keyword evidence="2 5" id="KW-0812">Transmembrane</keyword>
<evidence type="ECO:0000256" key="2">
    <source>
        <dbReference type="ARBA" id="ARBA00022692"/>
    </source>
</evidence>
<feature type="transmembrane region" description="Helical" evidence="5">
    <location>
        <begin position="274"/>
        <end position="292"/>
    </location>
</feature>
<proteinExistence type="predicted"/>
<organism evidence="7 8">
    <name type="scientific">Cellulomonas edaphi</name>
    <dbReference type="NCBI Taxonomy" id="3053468"/>
    <lineage>
        <taxon>Bacteria</taxon>
        <taxon>Bacillati</taxon>
        <taxon>Actinomycetota</taxon>
        <taxon>Actinomycetes</taxon>
        <taxon>Micrococcales</taxon>
        <taxon>Cellulomonadaceae</taxon>
        <taxon>Cellulomonas</taxon>
    </lineage>
</organism>
<dbReference type="InterPro" id="IPR036259">
    <property type="entry name" value="MFS_trans_sf"/>
</dbReference>
<dbReference type="Gene3D" id="1.20.1250.20">
    <property type="entry name" value="MFS general substrate transporter like domains"/>
    <property type="match status" value="1"/>
</dbReference>
<reference evidence="7 8" key="1">
    <citation type="submission" date="2023-06" db="EMBL/GenBank/DDBJ databases">
        <title>Cellulomonas sp. MW9 Whole genome sequence.</title>
        <authorList>
            <person name="Park S."/>
        </authorList>
    </citation>
    <scope>NUCLEOTIDE SEQUENCE [LARGE SCALE GENOMIC DNA]</scope>
    <source>
        <strain evidence="7 8">MW9</strain>
    </source>
</reference>
<feature type="transmembrane region" description="Helical" evidence="5">
    <location>
        <begin position="202"/>
        <end position="221"/>
    </location>
</feature>
<feature type="transmembrane region" description="Helical" evidence="5">
    <location>
        <begin position="337"/>
        <end position="356"/>
    </location>
</feature>
<feature type="transmembrane region" description="Helical" evidence="5">
    <location>
        <begin position="164"/>
        <end position="181"/>
    </location>
</feature>
<name>A0ABT7S4C3_9CELL</name>
<feature type="transmembrane region" description="Helical" evidence="5">
    <location>
        <begin position="362"/>
        <end position="381"/>
    </location>
</feature>
<dbReference type="InterPro" id="IPR011701">
    <property type="entry name" value="MFS"/>
</dbReference>
<dbReference type="EMBL" id="JAUCGR010000001">
    <property type="protein sequence ID" value="MDM7830474.1"/>
    <property type="molecule type" value="Genomic_DNA"/>
</dbReference>
<dbReference type="SUPFAM" id="SSF103473">
    <property type="entry name" value="MFS general substrate transporter"/>
    <property type="match status" value="1"/>
</dbReference>
<dbReference type="PANTHER" id="PTHR23514">
    <property type="entry name" value="BYPASS OF STOP CODON PROTEIN 6"/>
    <property type="match status" value="1"/>
</dbReference>
<evidence type="ECO:0000313" key="8">
    <source>
        <dbReference type="Proteomes" id="UP001321453"/>
    </source>
</evidence>
<gene>
    <name evidence="7" type="ORF">QRT05_03950</name>
</gene>
<evidence type="ECO:0000256" key="5">
    <source>
        <dbReference type="SAM" id="Phobius"/>
    </source>
</evidence>
<dbReference type="Pfam" id="PF07690">
    <property type="entry name" value="MFS_1"/>
    <property type="match status" value="1"/>
</dbReference>
<dbReference type="Proteomes" id="UP001321453">
    <property type="component" value="Unassembled WGS sequence"/>
</dbReference>
<evidence type="ECO:0000313" key="7">
    <source>
        <dbReference type="EMBL" id="MDM7830474.1"/>
    </source>
</evidence>